<sequence>MKADEKNETQKALKNSVWVILSKIINIVIGLFASILVTRYLGAEQKGIMADASAISSLFGFIAGFGIMDILISKFASEYQKSGIIAATGMFLMLLGGSLAFVVTLAFALCLGVTRQVFIYVVICTLPYFYHFLFVFEYWFYSRSNSKSYAIAQSIIHIIILFVRVAGVPLKAPLTFFIVITILESALVEISALVCYKKSDDHFIGSFCVDFNLAKEMAKLALPMILSGFASAVYLKIDQIMIGKLMGHVELGLYSVAVTLAEYWYFVPSSLNSSFLPVLSSNAGDENAYYNRLQKFADLVVFIGYIAAIGVMICGRWGINLLYGSEFDGSAAILMIYIWSGVFTCLALPANSTYLIKKDTKLILIINIAGALINFLLNLLLIQQLGAIGAALATLLEYMIVAFGQMIILRGKYRKLYITQLKSLFPFVRIAKYGYEAISSRM</sequence>
<feature type="transmembrane region" description="Helical" evidence="5">
    <location>
        <begin position="84"/>
        <end position="111"/>
    </location>
</feature>
<dbReference type="PANTHER" id="PTHR43424">
    <property type="entry name" value="LOCUS PUTATIVE PROTEIN 1-RELATED"/>
    <property type="match status" value="1"/>
</dbReference>
<evidence type="ECO:0000313" key="7">
    <source>
        <dbReference type="Proteomes" id="UP000182624"/>
    </source>
</evidence>
<dbReference type="AlphaFoldDB" id="A0A1I5PQ75"/>
<name>A0A1I5PQ75_9FIRM</name>
<dbReference type="PANTHER" id="PTHR43424:SF1">
    <property type="entry name" value="LOCUS PUTATIVE PROTEIN 1-RELATED"/>
    <property type="match status" value="1"/>
</dbReference>
<evidence type="ECO:0000256" key="5">
    <source>
        <dbReference type="SAM" id="Phobius"/>
    </source>
</evidence>
<feature type="transmembrane region" description="Helical" evidence="5">
    <location>
        <begin position="20"/>
        <end position="42"/>
    </location>
</feature>
<dbReference type="CDD" id="cd13128">
    <property type="entry name" value="MATE_Wzx_like"/>
    <property type="match status" value="1"/>
</dbReference>
<evidence type="ECO:0000313" key="6">
    <source>
        <dbReference type="EMBL" id="SFP36165.1"/>
    </source>
</evidence>
<feature type="transmembrane region" description="Helical" evidence="5">
    <location>
        <begin position="217"/>
        <end position="237"/>
    </location>
</feature>
<evidence type="ECO:0000256" key="2">
    <source>
        <dbReference type="ARBA" id="ARBA00022692"/>
    </source>
</evidence>
<proteinExistence type="predicted"/>
<dbReference type="InterPro" id="IPR002797">
    <property type="entry name" value="Polysacc_synth"/>
</dbReference>
<accession>A0A1I5PQ75</accession>
<keyword evidence="3 5" id="KW-1133">Transmembrane helix</keyword>
<evidence type="ECO:0000256" key="1">
    <source>
        <dbReference type="ARBA" id="ARBA00004141"/>
    </source>
</evidence>
<feature type="transmembrane region" description="Helical" evidence="5">
    <location>
        <begin position="388"/>
        <end position="409"/>
    </location>
</feature>
<feature type="transmembrane region" description="Helical" evidence="5">
    <location>
        <begin position="299"/>
        <end position="319"/>
    </location>
</feature>
<organism evidence="6 7">
    <name type="scientific">Butyrivibrio proteoclasticus</name>
    <dbReference type="NCBI Taxonomy" id="43305"/>
    <lineage>
        <taxon>Bacteria</taxon>
        <taxon>Bacillati</taxon>
        <taxon>Bacillota</taxon>
        <taxon>Clostridia</taxon>
        <taxon>Lachnospirales</taxon>
        <taxon>Lachnospiraceae</taxon>
        <taxon>Butyrivibrio</taxon>
    </lineage>
</organism>
<feature type="transmembrane region" description="Helical" evidence="5">
    <location>
        <begin position="148"/>
        <end position="168"/>
    </location>
</feature>
<dbReference type="InterPro" id="IPR052556">
    <property type="entry name" value="PolySynth_Transporter"/>
</dbReference>
<keyword evidence="2 5" id="KW-0812">Transmembrane</keyword>
<reference evidence="7" key="1">
    <citation type="submission" date="2016-10" db="EMBL/GenBank/DDBJ databases">
        <authorList>
            <person name="Varghese N."/>
            <person name="Submissions S."/>
        </authorList>
    </citation>
    <scope>NUCLEOTIDE SEQUENCE [LARGE SCALE GENOMIC DNA]</scope>
    <source>
        <strain evidence="7">P18</strain>
    </source>
</reference>
<evidence type="ECO:0000256" key="3">
    <source>
        <dbReference type="ARBA" id="ARBA00022989"/>
    </source>
</evidence>
<gene>
    <name evidence="6" type="ORF">SAMN04487928_10198</name>
</gene>
<keyword evidence="4 5" id="KW-0472">Membrane</keyword>
<protein>
    <submittedName>
        <fullName evidence="6">Membrane protein involved in the export of O-antigen and teichoic acid</fullName>
    </submittedName>
</protein>
<evidence type="ECO:0000256" key="4">
    <source>
        <dbReference type="ARBA" id="ARBA00023136"/>
    </source>
</evidence>
<feature type="transmembrane region" description="Helical" evidence="5">
    <location>
        <begin position="117"/>
        <end position="141"/>
    </location>
</feature>
<dbReference type="EMBL" id="FOXO01000001">
    <property type="protein sequence ID" value="SFP36165.1"/>
    <property type="molecule type" value="Genomic_DNA"/>
</dbReference>
<dbReference type="OrthoDB" id="3246647at2"/>
<comment type="subcellular location">
    <subcellularLocation>
        <location evidence="1">Membrane</location>
        <topology evidence="1">Multi-pass membrane protein</topology>
    </subcellularLocation>
</comment>
<feature type="transmembrane region" description="Helical" evidence="5">
    <location>
        <begin position="54"/>
        <end position="72"/>
    </location>
</feature>
<dbReference type="Proteomes" id="UP000182624">
    <property type="component" value="Unassembled WGS sequence"/>
</dbReference>
<dbReference type="RefSeq" id="WP_074882825.1">
    <property type="nucleotide sequence ID" value="NZ_FOXO01000001.1"/>
</dbReference>
<feature type="transmembrane region" description="Helical" evidence="5">
    <location>
        <begin position="331"/>
        <end position="350"/>
    </location>
</feature>
<dbReference type="Pfam" id="PF01943">
    <property type="entry name" value="Polysacc_synt"/>
    <property type="match status" value="1"/>
</dbReference>
<dbReference type="GO" id="GO:0016020">
    <property type="term" value="C:membrane"/>
    <property type="evidence" value="ECO:0007669"/>
    <property type="project" value="UniProtKB-SubCell"/>
</dbReference>
<feature type="transmembrane region" description="Helical" evidence="5">
    <location>
        <begin position="174"/>
        <end position="196"/>
    </location>
</feature>
<keyword evidence="7" id="KW-1185">Reference proteome</keyword>
<feature type="transmembrane region" description="Helical" evidence="5">
    <location>
        <begin position="362"/>
        <end position="382"/>
    </location>
</feature>